<dbReference type="InterPro" id="IPR002560">
    <property type="entry name" value="Transposase_DDE"/>
</dbReference>
<name>A0A4R2KJ80_9GAMM</name>
<sequence>MAEAEAEADRAVYADGKFMRAMFWKLWALVFAGPVLLGVESSAQTSYRRSTDEYVKWVEPLHASPLHALAKTLTSWLEPIAAMWRFSKSNGVTEGYHTKMEMMTRRAYGFRNFENYRLRVLTHCGWDGIINRV</sequence>
<evidence type="ECO:0000259" key="2">
    <source>
        <dbReference type="Pfam" id="PF01610"/>
    </source>
</evidence>
<keyword evidence="1" id="KW-0812">Transmembrane</keyword>
<keyword evidence="1" id="KW-0472">Membrane</keyword>
<evidence type="ECO:0000256" key="1">
    <source>
        <dbReference type="SAM" id="Phobius"/>
    </source>
</evidence>
<evidence type="ECO:0000313" key="4">
    <source>
        <dbReference type="Proteomes" id="UP000294980"/>
    </source>
</evidence>
<keyword evidence="1" id="KW-1133">Transmembrane helix</keyword>
<proteinExistence type="predicted"/>
<feature type="domain" description="Transposase IS204/IS1001/IS1096/IS1165 DDE" evidence="2">
    <location>
        <begin position="43"/>
        <end position="120"/>
    </location>
</feature>
<feature type="transmembrane region" description="Helical" evidence="1">
    <location>
        <begin position="22"/>
        <end position="39"/>
    </location>
</feature>
<evidence type="ECO:0000313" key="3">
    <source>
        <dbReference type="EMBL" id="TCO73703.1"/>
    </source>
</evidence>
<gene>
    <name evidence="3" type="ORF">EV688_11519</name>
</gene>
<organism evidence="3 4">
    <name type="scientific">Chromatocurvus halotolerans</name>
    <dbReference type="NCBI Taxonomy" id="1132028"/>
    <lineage>
        <taxon>Bacteria</taxon>
        <taxon>Pseudomonadati</taxon>
        <taxon>Pseudomonadota</taxon>
        <taxon>Gammaproteobacteria</taxon>
        <taxon>Cellvibrionales</taxon>
        <taxon>Halieaceae</taxon>
        <taxon>Chromatocurvus</taxon>
    </lineage>
</organism>
<accession>A0A4R2KJ80</accession>
<protein>
    <submittedName>
        <fullName evidence="3">Transposase</fullName>
    </submittedName>
</protein>
<dbReference type="AlphaFoldDB" id="A0A4R2KJ80"/>
<dbReference type="Pfam" id="PF01610">
    <property type="entry name" value="DDE_Tnp_ISL3"/>
    <property type="match status" value="1"/>
</dbReference>
<comment type="caution">
    <text evidence="3">The sequence shown here is derived from an EMBL/GenBank/DDBJ whole genome shotgun (WGS) entry which is preliminary data.</text>
</comment>
<keyword evidence="4" id="KW-1185">Reference proteome</keyword>
<dbReference type="RefSeq" id="WP_338065960.1">
    <property type="nucleotide sequence ID" value="NZ_QQSW01000036.1"/>
</dbReference>
<dbReference type="Proteomes" id="UP000294980">
    <property type="component" value="Unassembled WGS sequence"/>
</dbReference>
<reference evidence="3 4" key="1">
    <citation type="submission" date="2019-03" db="EMBL/GenBank/DDBJ databases">
        <title>Genomic Encyclopedia of Type Strains, Phase IV (KMG-IV): sequencing the most valuable type-strain genomes for metagenomic binning, comparative biology and taxonomic classification.</title>
        <authorList>
            <person name="Goeker M."/>
        </authorList>
    </citation>
    <scope>NUCLEOTIDE SEQUENCE [LARGE SCALE GENOMIC DNA]</scope>
    <source>
        <strain evidence="3 4">DSM 23344</strain>
    </source>
</reference>
<dbReference type="EMBL" id="SLWX01000015">
    <property type="protein sequence ID" value="TCO73703.1"/>
    <property type="molecule type" value="Genomic_DNA"/>
</dbReference>